<keyword evidence="2" id="KW-1185">Reference proteome</keyword>
<sequence>MAQTTRCWNLTLKTIWATFGGLPVYVSRLGDVVYTTPVPDGSQPYSSSVPIARLDLRTGKVAALTLDAIAAEPDPEYRRNVAEGYDARNTTHDWVALPGNRFLACVTTTLAKWGCRLDVLNRDAQFLYTLQGVANDLIPARSRDGRLLYAIGNTLQVWDAATGQRLRAIHDPLWAKKGRYAVNAFLTPDNRETVIVTGKDDQTGYPHELQAWRYALNTGKRLEILPLQDEH</sequence>
<comment type="caution">
    <text evidence="1">The sequence shown here is derived from an EMBL/GenBank/DDBJ whole genome shotgun (WGS) entry which is preliminary data.</text>
</comment>
<evidence type="ECO:0000313" key="1">
    <source>
        <dbReference type="EMBL" id="OLV19489.1"/>
    </source>
</evidence>
<gene>
    <name evidence="1" type="ORF">BOO71_0002584</name>
</gene>
<dbReference type="STRING" id="249408.BOO71_0002584"/>
<protein>
    <submittedName>
        <fullName evidence="1">Uncharacterized protein</fullName>
    </submittedName>
</protein>
<dbReference type="AlphaFoldDB" id="A0A1U7P2V0"/>
<evidence type="ECO:0000313" key="2">
    <source>
        <dbReference type="Proteomes" id="UP000186607"/>
    </source>
</evidence>
<proteinExistence type="predicted"/>
<dbReference type="InterPro" id="IPR011044">
    <property type="entry name" value="Quino_amine_DH_bsu"/>
</dbReference>
<dbReference type="EMBL" id="MSTI01000029">
    <property type="protein sequence ID" value="OLV19489.1"/>
    <property type="molecule type" value="Genomic_DNA"/>
</dbReference>
<organism evidence="1 2">
    <name type="scientific">Deinococcus marmoris</name>
    <dbReference type="NCBI Taxonomy" id="249408"/>
    <lineage>
        <taxon>Bacteria</taxon>
        <taxon>Thermotogati</taxon>
        <taxon>Deinococcota</taxon>
        <taxon>Deinococci</taxon>
        <taxon>Deinococcales</taxon>
        <taxon>Deinococcaceae</taxon>
        <taxon>Deinococcus</taxon>
    </lineage>
</organism>
<dbReference type="SUPFAM" id="SSF50969">
    <property type="entry name" value="YVTN repeat-like/Quinoprotein amine dehydrogenase"/>
    <property type="match status" value="1"/>
</dbReference>
<reference evidence="1 2" key="1">
    <citation type="submission" date="2017-01" db="EMBL/GenBank/DDBJ databases">
        <title>Genome Analysis of Deinococcus marmoris KOPRI26562.</title>
        <authorList>
            <person name="Kim J.H."/>
            <person name="Oh H.-M."/>
        </authorList>
    </citation>
    <scope>NUCLEOTIDE SEQUENCE [LARGE SCALE GENOMIC DNA]</scope>
    <source>
        <strain evidence="1 2">KOPRI26562</strain>
    </source>
</reference>
<accession>A0A1U7P2V0</accession>
<dbReference type="Proteomes" id="UP000186607">
    <property type="component" value="Unassembled WGS sequence"/>
</dbReference>
<name>A0A1U7P2V0_9DEIO</name>